<feature type="transmembrane region" description="Helical" evidence="4">
    <location>
        <begin position="791"/>
        <end position="811"/>
    </location>
</feature>
<dbReference type="Pfam" id="PF07730">
    <property type="entry name" value="HisKA_3"/>
    <property type="match status" value="1"/>
</dbReference>
<dbReference type="Gene3D" id="2.130.10.10">
    <property type="entry name" value="YVTN repeat-like/Quinoprotein amine dehydrogenase"/>
    <property type="match status" value="5"/>
</dbReference>
<dbReference type="AlphaFoldDB" id="A0A7Y9PIU8"/>
<feature type="domain" description="Two component regulator three Y" evidence="6">
    <location>
        <begin position="721"/>
        <end position="783"/>
    </location>
</feature>
<dbReference type="Pfam" id="PF07495">
    <property type="entry name" value="Y_Y_Y"/>
    <property type="match status" value="1"/>
</dbReference>
<dbReference type="GO" id="GO:0016020">
    <property type="term" value="C:membrane"/>
    <property type="evidence" value="ECO:0007669"/>
    <property type="project" value="InterPro"/>
</dbReference>
<evidence type="ECO:0000259" key="5">
    <source>
        <dbReference type="Pfam" id="PF02518"/>
    </source>
</evidence>
<dbReference type="Pfam" id="PF02518">
    <property type="entry name" value="HATPase_c"/>
    <property type="match status" value="1"/>
</dbReference>
<dbReference type="SUPFAM" id="SSF55874">
    <property type="entry name" value="ATPase domain of HSP90 chaperone/DNA topoisomerase II/histidine kinase"/>
    <property type="match status" value="1"/>
</dbReference>
<keyword evidence="3" id="KW-0902">Two-component regulatory system</keyword>
<gene>
    <name evidence="8" type="ORF">HDF17_002869</name>
</gene>
<dbReference type="InterPro" id="IPR015943">
    <property type="entry name" value="WD40/YVTN_repeat-like_dom_sf"/>
</dbReference>
<accession>A0A7Y9PIU8</accession>
<dbReference type="CDD" id="cd16917">
    <property type="entry name" value="HATPase_UhpB-NarQ-NarX-like"/>
    <property type="match status" value="1"/>
</dbReference>
<dbReference type="Pfam" id="PF07494">
    <property type="entry name" value="Reg_prop"/>
    <property type="match status" value="6"/>
</dbReference>
<dbReference type="InterPro" id="IPR011712">
    <property type="entry name" value="Sig_transdc_His_kin_sub3_dim/P"/>
</dbReference>
<dbReference type="Proteomes" id="UP000589520">
    <property type="component" value="Unassembled WGS sequence"/>
</dbReference>
<evidence type="ECO:0000313" key="9">
    <source>
        <dbReference type="Proteomes" id="UP000589520"/>
    </source>
</evidence>
<dbReference type="GO" id="GO:0000155">
    <property type="term" value="F:phosphorelay sensor kinase activity"/>
    <property type="evidence" value="ECO:0007669"/>
    <property type="project" value="InterPro"/>
</dbReference>
<evidence type="ECO:0000256" key="4">
    <source>
        <dbReference type="SAM" id="Phobius"/>
    </source>
</evidence>
<keyword evidence="2 8" id="KW-0418">Kinase</keyword>
<feature type="domain" description="Histidine kinase/HSP90-like ATPase" evidence="5">
    <location>
        <begin position="931"/>
        <end position="1021"/>
    </location>
</feature>
<dbReference type="InterPro" id="IPR036890">
    <property type="entry name" value="HATPase_C_sf"/>
</dbReference>
<keyword evidence="4" id="KW-0812">Transmembrane</keyword>
<keyword evidence="4" id="KW-1133">Transmembrane helix</keyword>
<sequence>MSFCLRGVVLGMMVLALGRCGFGLDPSRSLNQYGRQVWGTDNGLPQNTVHAVVQGRDGYVWLGTDDGLVRFDGSAFKVYTTENAPELRSNSVQGLTVDREGRLWVVTAGGLAVYGENRFLALGLADGLPDAAVWFVHEDRRRRVWVATGGGLCVVRGVRCEVVAATKGLSVSGEGKFAEAVDGSVWVADGAEAVRLDGGSLGWVETLKTVGGAEILVESVGSDGALLVGTGEGLQMERRGVLAPVVMDGVVGRVAVNAMVRAADGSVWLGTSGGLVKGSGERFGVFRPAVALPSVAVQTLFADRAGAVWVGTASGVARVVGGRLEVFQAGDGLAGSSLLSLLEDREGNVWLGTESDGLTVLHEQKFTTYTTAEGLSGNVVRSVLEDVSGSVWVGTDGAGLNRRTAEGFAAMTVREGLSSNVILSLASDNGDLWVGTPTGLNRVRGRTVKVLTTADGLADDFIRSLLVDAKGDVWVGTRHGLTRISGNGMTTYTSMDGLGSDFIGVMVQARDGDLWIGTSGGLTRLHEGRFTNFKVRDGVAKNVVTAIYEDADGTLWLGSNGGGLSRMDVHKGNGVIVPVPATNLPEAISSVLEDGERRLWIGSRGGVFRVAESELERVIARGGGSVALAAYDTTDGMRVRECSSGGHPAAMRMRDGTLWFATLRGVSVVDPEHLDENGVAPLVAMETVLVNDVAHDALRTGELTLGPGRQRVEFQYAGMSFVAPQKVRYRYKLEGFDREWVDAGEHRSAFYSNLQPGRYVFHVEAANNDGVWSEQDAVLRLRVRPHFWQTWWFYGVLVLVVAGIAYLIYAWRVRRVEALYAGVMEERSRIAREIHDTLAQGIVSISLQLEVVTRLMGSSVEAARAQLDETRVLVRQSLADARSSIWDLRSEEAEELPVRVGRSLKMLTGTSSATGRLTVMGSYRAIARPVEDELLRITQEAVTNAVRHSGCSLVEVTLTYDLKGVRLVVRDDGRGFDTSAAGPAGHFGLRGMRERAAKIHARLEMRSEVGSGTEIFVELNLG</sequence>
<feature type="domain" description="Signal transduction histidine kinase subgroup 3 dimerisation and phosphoacceptor" evidence="7">
    <location>
        <begin position="826"/>
        <end position="891"/>
    </location>
</feature>
<dbReference type="Gene3D" id="2.60.40.10">
    <property type="entry name" value="Immunoglobulins"/>
    <property type="match status" value="1"/>
</dbReference>
<dbReference type="PANTHER" id="PTHR24421">
    <property type="entry name" value="NITRATE/NITRITE SENSOR PROTEIN NARX-RELATED"/>
    <property type="match status" value="1"/>
</dbReference>
<protein>
    <submittedName>
        <fullName evidence="8">Ligand-binding sensor domain-containing protein/signal transduction histidine kinase</fullName>
    </submittedName>
</protein>
<dbReference type="Gene3D" id="3.30.565.10">
    <property type="entry name" value="Histidine kinase-like ATPase, C-terminal domain"/>
    <property type="match status" value="1"/>
</dbReference>
<dbReference type="GO" id="GO:0046983">
    <property type="term" value="F:protein dimerization activity"/>
    <property type="evidence" value="ECO:0007669"/>
    <property type="project" value="InterPro"/>
</dbReference>
<evidence type="ECO:0000256" key="3">
    <source>
        <dbReference type="ARBA" id="ARBA00023012"/>
    </source>
</evidence>
<evidence type="ECO:0000256" key="1">
    <source>
        <dbReference type="ARBA" id="ARBA00022679"/>
    </source>
</evidence>
<dbReference type="PANTHER" id="PTHR24421:SF62">
    <property type="entry name" value="SENSORY TRANSDUCTION HISTIDINE KINASE"/>
    <property type="match status" value="1"/>
</dbReference>
<evidence type="ECO:0000259" key="7">
    <source>
        <dbReference type="Pfam" id="PF07730"/>
    </source>
</evidence>
<evidence type="ECO:0000313" key="8">
    <source>
        <dbReference type="EMBL" id="NYF80549.1"/>
    </source>
</evidence>
<dbReference type="InterPro" id="IPR011123">
    <property type="entry name" value="Y_Y_Y"/>
</dbReference>
<evidence type="ECO:0000259" key="6">
    <source>
        <dbReference type="Pfam" id="PF07495"/>
    </source>
</evidence>
<dbReference type="Gene3D" id="1.20.5.1930">
    <property type="match status" value="1"/>
</dbReference>
<dbReference type="InterPro" id="IPR050482">
    <property type="entry name" value="Sensor_HK_TwoCompSys"/>
</dbReference>
<proteinExistence type="predicted"/>
<dbReference type="RefSeq" id="WP_179492040.1">
    <property type="nucleotide sequence ID" value="NZ_JACCCW010000002.1"/>
</dbReference>
<dbReference type="EMBL" id="JACCCW010000002">
    <property type="protein sequence ID" value="NYF80549.1"/>
    <property type="molecule type" value="Genomic_DNA"/>
</dbReference>
<keyword evidence="4" id="KW-0472">Membrane</keyword>
<reference evidence="8 9" key="1">
    <citation type="submission" date="2020-07" db="EMBL/GenBank/DDBJ databases">
        <title>Genomic Encyclopedia of Type Strains, Phase IV (KMG-V): Genome sequencing to study the core and pangenomes of soil and plant-associated prokaryotes.</title>
        <authorList>
            <person name="Whitman W."/>
        </authorList>
    </citation>
    <scope>NUCLEOTIDE SEQUENCE [LARGE SCALE GENOMIC DNA]</scope>
    <source>
        <strain evidence="8 9">X4EP2</strain>
    </source>
</reference>
<name>A0A7Y9PIU8_9BACT</name>
<keyword evidence="1" id="KW-0808">Transferase</keyword>
<dbReference type="InterPro" id="IPR013783">
    <property type="entry name" value="Ig-like_fold"/>
</dbReference>
<evidence type="ECO:0000256" key="2">
    <source>
        <dbReference type="ARBA" id="ARBA00022777"/>
    </source>
</evidence>
<comment type="caution">
    <text evidence="8">The sequence shown here is derived from an EMBL/GenBank/DDBJ whole genome shotgun (WGS) entry which is preliminary data.</text>
</comment>
<organism evidence="8 9">
    <name type="scientific">Granulicella arctica</name>
    <dbReference type="NCBI Taxonomy" id="940613"/>
    <lineage>
        <taxon>Bacteria</taxon>
        <taxon>Pseudomonadati</taxon>
        <taxon>Acidobacteriota</taxon>
        <taxon>Terriglobia</taxon>
        <taxon>Terriglobales</taxon>
        <taxon>Acidobacteriaceae</taxon>
        <taxon>Granulicella</taxon>
    </lineage>
</organism>
<dbReference type="SUPFAM" id="SSF63829">
    <property type="entry name" value="Calcium-dependent phosphotriesterase"/>
    <property type="match status" value="3"/>
</dbReference>
<dbReference type="InterPro" id="IPR003594">
    <property type="entry name" value="HATPase_dom"/>
</dbReference>
<keyword evidence="9" id="KW-1185">Reference proteome</keyword>
<dbReference type="InterPro" id="IPR011110">
    <property type="entry name" value="Reg_prop"/>
</dbReference>